<evidence type="ECO:0000256" key="1">
    <source>
        <dbReference type="SAM" id="MobiDB-lite"/>
    </source>
</evidence>
<name>A0A0K8SSW2_LYGHE</name>
<dbReference type="EMBL" id="GBRD01009909">
    <property type="protein sequence ID" value="JAG55915.1"/>
    <property type="molecule type" value="Transcribed_RNA"/>
</dbReference>
<feature type="region of interest" description="Disordered" evidence="1">
    <location>
        <begin position="1"/>
        <end position="25"/>
    </location>
</feature>
<protein>
    <submittedName>
        <fullName evidence="2">Uncharacterized protein</fullName>
    </submittedName>
</protein>
<organism evidence="2">
    <name type="scientific">Lygus hesperus</name>
    <name type="common">Western plant bug</name>
    <dbReference type="NCBI Taxonomy" id="30085"/>
    <lineage>
        <taxon>Eukaryota</taxon>
        <taxon>Metazoa</taxon>
        <taxon>Ecdysozoa</taxon>
        <taxon>Arthropoda</taxon>
        <taxon>Hexapoda</taxon>
        <taxon>Insecta</taxon>
        <taxon>Pterygota</taxon>
        <taxon>Neoptera</taxon>
        <taxon>Paraneoptera</taxon>
        <taxon>Hemiptera</taxon>
        <taxon>Heteroptera</taxon>
        <taxon>Panheteroptera</taxon>
        <taxon>Cimicomorpha</taxon>
        <taxon>Miridae</taxon>
        <taxon>Mirini</taxon>
        <taxon>Lygus</taxon>
    </lineage>
</organism>
<accession>A0A0K8SSW2</accession>
<dbReference type="AlphaFoldDB" id="A0A0K8SSW2"/>
<reference evidence="2" key="1">
    <citation type="submission" date="2014-09" db="EMBL/GenBank/DDBJ databases">
        <authorList>
            <person name="Magalhaes I.L.F."/>
            <person name="Oliveira U."/>
            <person name="Santos F.R."/>
            <person name="Vidigal T.H.D.A."/>
            <person name="Brescovit A.D."/>
            <person name="Santos A.J."/>
        </authorList>
    </citation>
    <scope>NUCLEOTIDE SEQUENCE</scope>
</reference>
<sequence length="103" mass="11161">PIMSPISRDQDSTQPKSFQKKTSEWPGEIGEALKTKLAAVLEKKPGWTAAVNLAKMHKGEISTSPVGFSPKDIAALNFIPIVSVDVERLFSALKPLLSDKSTL</sequence>
<evidence type="ECO:0000313" key="2">
    <source>
        <dbReference type="EMBL" id="JAG55915.1"/>
    </source>
</evidence>
<feature type="non-terminal residue" evidence="2">
    <location>
        <position position="1"/>
    </location>
</feature>
<proteinExistence type="predicted"/>